<feature type="binding site" evidence="12">
    <location>
        <position position="79"/>
    </location>
    <ligand>
        <name>a divalent metal cation</name>
        <dbReference type="ChEBI" id="CHEBI:60240"/>
    </ligand>
</feature>
<dbReference type="SUPFAM" id="SSF53098">
    <property type="entry name" value="Ribonuclease H-like"/>
    <property type="match status" value="1"/>
</dbReference>
<evidence type="ECO:0000256" key="3">
    <source>
        <dbReference type="ARBA" id="ARBA00004065"/>
    </source>
</evidence>
<evidence type="ECO:0000256" key="7">
    <source>
        <dbReference type="ARBA" id="ARBA00022722"/>
    </source>
</evidence>
<dbReference type="SMR" id="F0S2K9"/>
<comment type="cofactor">
    <cofactor evidence="12">
        <name>Mn(2+)</name>
        <dbReference type="ChEBI" id="CHEBI:29035"/>
    </cofactor>
    <cofactor evidence="12">
        <name>Mg(2+)</name>
        <dbReference type="ChEBI" id="CHEBI:18420"/>
    </cofactor>
    <text evidence="12">Manganese or magnesium. Binds 1 divalent metal ion per monomer in the absence of substrate. May bind a second metal ion after substrate binding.</text>
</comment>
<reference evidence="15 16" key="1">
    <citation type="journal article" date="2011" name="Stand. Genomic Sci.">
        <title>Complete genome sequence of the thermophilic sulfur-reducer Desulfurobacterium thermolithotrophum type strain (BSA(T)) from a deep-sea hydrothermal vent.</title>
        <authorList>
            <person name="Goker M."/>
            <person name="Daligault H."/>
            <person name="Mwirichia R."/>
            <person name="Lapidus A."/>
            <person name="Lucas S."/>
            <person name="Deshpande S."/>
            <person name="Pagani I."/>
            <person name="Tapia R."/>
            <person name="Cheng J.F."/>
            <person name="Goodwin L."/>
            <person name="Pitluck S."/>
            <person name="Liolios K."/>
            <person name="Ivanova N."/>
            <person name="Mavromatis K."/>
            <person name="Mikhailova N."/>
            <person name="Pati A."/>
            <person name="Chen A."/>
            <person name="Palaniappan K."/>
            <person name="Han C."/>
            <person name="Land M."/>
            <person name="Hauser L."/>
            <person name="Pan C."/>
            <person name="Brambilla E.M."/>
            <person name="Rohde M."/>
            <person name="Spring S."/>
            <person name="Sikorski J."/>
            <person name="Wirth R."/>
            <person name="Detter J.C."/>
            <person name="Woyke T."/>
            <person name="Bristow J."/>
            <person name="Eisen J.A."/>
            <person name="Markowitz V."/>
            <person name="Hugenholtz P."/>
            <person name="Kyrpides N.C."/>
            <person name="Klenk H.P."/>
        </authorList>
    </citation>
    <scope>NUCLEOTIDE SEQUENCE [LARGE SCALE GENOMIC DNA]</scope>
    <source>
        <strain evidence="16">DSM 11699 / BSA</strain>
    </source>
</reference>
<keyword evidence="16" id="KW-1185">Reference proteome</keyword>
<dbReference type="GO" id="GO:0006298">
    <property type="term" value="P:mismatch repair"/>
    <property type="evidence" value="ECO:0007669"/>
    <property type="project" value="TreeGrafter"/>
</dbReference>
<comment type="cofactor">
    <cofactor evidence="2">
        <name>Mg(2+)</name>
        <dbReference type="ChEBI" id="CHEBI:18420"/>
    </cofactor>
</comment>
<dbReference type="InterPro" id="IPR001352">
    <property type="entry name" value="RNase_HII/HIII"/>
</dbReference>
<dbReference type="GO" id="GO:0046872">
    <property type="term" value="F:metal ion binding"/>
    <property type="evidence" value="ECO:0007669"/>
    <property type="project" value="UniProtKB-KW"/>
</dbReference>
<dbReference type="HOGENOM" id="CLU_059546_3_0_0"/>
<dbReference type="Proteomes" id="UP000007102">
    <property type="component" value="Chromosome"/>
</dbReference>
<dbReference type="EMBL" id="CP002543">
    <property type="protein sequence ID" value="ADY73081.1"/>
    <property type="molecule type" value="Genomic_DNA"/>
</dbReference>
<dbReference type="STRING" id="868864.Dester_0427"/>
<name>F0S2K9_DESTD</name>
<accession>F0S2K9</accession>
<dbReference type="GO" id="GO:0043137">
    <property type="term" value="P:DNA replication, removal of RNA primer"/>
    <property type="evidence" value="ECO:0007669"/>
    <property type="project" value="TreeGrafter"/>
</dbReference>
<evidence type="ECO:0000256" key="10">
    <source>
        <dbReference type="ARBA" id="ARBA00022801"/>
    </source>
</evidence>
<keyword evidence="9 12" id="KW-0255">Endonuclease</keyword>
<evidence type="ECO:0000256" key="11">
    <source>
        <dbReference type="ARBA" id="ARBA00022842"/>
    </source>
</evidence>
<dbReference type="PANTHER" id="PTHR10954">
    <property type="entry name" value="RIBONUCLEASE H2 SUBUNIT A"/>
    <property type="match status" value="1"/>
</dbReference>
<evidence type="ECO:0000256" key="4">
    <source>
        <dbReference type="ARBA" id="ARBA00004496"/>
    </source>
</evidence>
<dbReference type="InterPro" id="IPR012295">
    <property type="entry name" value="TBP_dom_sf"/>
</dbReference>
<evidence type="ECO:0000256" key="9">
    <source>
        <dbReference type="ARBA" id="ARBA00022759"/>
    </source>
</evidence>
<evidence type="ECO:0000256" key="1">
    <source>
        <dbReference type="ARBA" id="ARBA00000077"/>
    </source>
</evidence>
<comment type="catalytic activity">
    <reaction evidence="1 12 13">
        <text>Endonucleolytic cleavage to 5'-phosphomonoester.</text>
        <dbReference type="EC" id="3.1.26.4"/>
    </reaction>
</comment>
<evidence type="ECO:0000259" key="14">
    <source>
        <dbReference type="PROSITE" id="PS51975"/>
    </source>
</evidence>
<dbReference type="RefSeq" id="WP_013638039.1">
    <property type="nucleotide sequence ID" value="NC_015185.1"/>
</dbReference>
<evidence type="ECO:0000256" key="8">
    <source>
        <dbReference type="ARBA" id="ARBA00022723"/>
    </source>
</evidence>
<reference evidence="16" key="2">
    <citation type="submission" date="2011-02" db="EMBL/GenBank/DDBJ databases">
        <title>The complete genome of Desulfurobacterium thermolithotrophum DSM 11699.</title>
        <authorList>
            <consortium name="US DOE Joint Genome Institute (JGI-PGF)"/>
            <person name="Lucas S."/>
            <person name="Copeland A."/>
            <person name="Lapidus A."/>
            <person name="Bruce D."/>
            <person name="Goodwin L."/>
            <person name="Pitluck S."/>
            <person name="Kyrpides N."/>
            <person name="Mavromatis K."/>
            <person name="Pagani I."/>
            <person name="Ivanova N."/>
            <person name="Mikhailova N."/>
            <person name="Daligault H."/>
            <person name="Detter J.C."/>
            <person name="Tapia R."/>
            <person name="Han C."/>
            <person name="Land M."/>
            <person name="Hauser L."/>
            <person name="Markowitz V."/>
            <person name="Cheng J.-F."/>
            <person name="Hugenholtz P."/>
            <person name="Woyke T."/>
            <person name="Wu D."/>
            <person name="Spring S."/>
            <person name="Brambilla E."/>
            <person name="Klenk H.-P."/>
            <person name="Eisen J.A."/>
        </authorList>
    </citation>
    <scope>NUCLEOTIDE SEQUENCE [LARGE SCALE GENOMIC DNA]</scope>
    <source>
        <strain evidence="16">DSM 11699 / BSA</strain>
    </source>
</reference>
<keyword evidence="11" id="KW-0460">Magnesium</keyword>
<sequence length="270" mass="30680">MLDRENIELLVKKLKEKGAKEEKPPPHALYRLRKDKGILTIYKTGNVVFGGKDPSFLKEEVAKVYLQNVTVTTKVGCDEAGKGEFVGPLVVACVCADKNCLRKLLDLGVKDSKALSREKILKMAEEIKKYCRGRVKVIMPFQYNKLYEKYKNLNRLLEDIYVELIGSLLAKYSPQEVIVDKFSSRIEPLLKEKFKNTSFKVVPKAEKDLVVAAASIVAKAERLKAMEKLSKELGIELPEGNIQNEKVLKIVPEKLIDKFVKLHFKIKESK</sequence>
<evidence type="ECO:0000256" key="5">
    <source>
        <dbReference type="ARBA" id="ARBA00008378"/>
    </source>
</evidence>
<comment type="function">
    <text evidence="3 13">Endonuclease that specifically degrades the RNA of RNA-DNA hybrids.</text>
</comment>
<evidence type="ECO:0000256" key="13">
    <source>
        <dbReference type="RuleBase" id="RU003515"/>
    </source>
</evidence>
<evidence type="ECO:0000256" key="6">
    <source>
        <dbReference type="ARBA" id="ARBA00022490"/>
    </source>
</evidence>
<gene>
    <name evidence="15" type="ordered locus">Dester_0427</name>
</gene>
<dbReference type="InParanoid" id="F0S2K9"/>
<dbReference type="GO" id="GO:0032299">
    <property type="term" value="C:ribonuclease H2 complex"/>
    <property type="evidence" value="ECO:0007669"/>
    <property type="project" value="TreeGrafter"/>
</dbReference>
<dbReference type="PROSITE" id="PS51975">
    <property type="entry name" value="RNASE_H_2"/>
    <property type="match status" value="1"/>
</dbReference>
<dbReference type="GO" id="GO:0005737">
    <property type="term" value="C:cytoplasm"/>
    <property type="evidence" value="ECO:0007669"/>
    <property type="project" value="UniProtKB-SubCell"/>
</dbReference>
<dbReference type="PANTHER" id="PTHR10954:SF23">
    <property type="entry name" value="RIBONUCLEASE"/>
    <property type="match status" value="1"/>
</dbReference>
<feature type="domain" description="RNase H type-2" evidence="14">
    <location>
        <begin position="72"/>
        <end position="270"/>
    </location>
</feature>
<dbReference type="KEGG" id="dte:Dester_0427"/>
<evidence type="ECO:0000313" key="15">
    <source>
        <dbReference type="EMBL" id="ADY73081.1"/>
    </source>
</evidence>
<dbReference type="InterPro" id="IPR036397">
    <property type="entry name" value="RNaseH_sf"/>
</dbReference>
<comment type="subcellular location">
    <subcellularLocation>
        <location evidence="4">Cytoplasm</location>
    </subcellularLocation>
</comment>
<evidence type="ECO:0000256" key="12">
    <source>
        <dbReference type="PROSITE-ProRule" id="PRU01319"/>
    </source>
</evidence>
<organism evidence="15 16">
    <name type="scientific">Desulfurobacterium thermolithotrophum (strain DSM 11699 / BSA)</name>
    <dbReference type="NCBI Taxonomy" id="868864"/>
    <lineage>
        <taxon>Bacteria</taxon>
        <taxon>Pseudomonadati</taxon>
        <taxon>Aquificota</taxon>
        <taxon>Aquificia</taxon>
        <taxon>Desulfurobacteriales</taxon>
        <taxon>Desulfurobacteriaceae</taxon>
        <taxon>Desulfurobacterium</taxon>
    </lineage>
</organism>
<dbReference type="InterPro" id="IPR004641">
    <property type="entry name" value="RNase_HIII"/>
</dbReference>
<keyword evidence="7 12" id="KW-0540">Nuclease</keyword>
<dbReference type="Gene3D" id="3.30.310.10">
    <property type="entry name" value="TATA-Binding Protein"/>
    <property type="match status" value="1"/>
</dbReference>
<evidence type="ECO:0000313" key="16">
    <source>
        <dbReference type="Proteomes" id="UP000007102"/>
    </source>
</evidence>
<feature type="binding site" evidence="12">
    <location>
        <position position="180"/>
    </location>
    <ligand>
        <name>a divalent metal cation</name>
        <dbReference type="ChEBI" id="CHEBI:60240"/>
    </ligand>
</feature>
<evidence type="ECO:0000256" key="2">
    <source>
        <dbReference type="ARBA" id="ARBA00001946"/>
    </source>
</evidence>
<dbReference type="EC" id="3.1.26.4" evidence="13"/>
<feature type="binding site" evidence="12">
    <location>
        <position position="78"/>
    </location>
    <ligand>
        <name>a divalent metal cation</name>
        <dbReference type="ChEBI" id="CHEBI:60240"/>
    </ligand>
</feature>
<protein>
    <recommendedName>
        <fullName evidence="13">Ribonuclease</fullName>
        <ecNumber evidence="13">3.1.26.4</ecNumber>
    </recommendedName>
</protein>
<keyword evidence="8 12" id="KW-0479">Metal-binding</keyword>
<dbReference type="GO" id="GO:0003723">
    <property type="term" value="F:RNA binding"/>
    <property type="evidence" value="ECO:0007669"/>
    <property type="project" value="UniProtKB-UniRule"/>
</dbReference>
<keyword evidence="10 12" id="KW-0378">Hydrolase</keyword>
<keyword evidence="6" id="KW-0963">Cytoplasm</keyword>
<dbReference type="OrthoDB" id="9777935at2"/>
<dbReference type="AlphaFoldDB" id="F0S2K9"/>
<proteinExistence type="inferred from homology"/>
<dbReference type="InterPro" id="IPR012337">
    <property type="entry name" value="RNaseH-like_sf"/>
</dbReference>
<dbReference type="GO" id="GO:0004523">
    <property type="term" value="F:RNA-DNA hybrid ribonuclease activity"/>
    <property type="evidence" value="ECO:0007669"/>
    <property type="project" value="UniProtKB-UniRule"/>
</dbReference>
<dbReference type="CDD" id="cd06590">
    <property type="entry name" value="RNase_HII_bacteria_HIII_like"/>
    <property type="match status" value="1"/>
</dbReference>
<dbReference type="eggNOG" id="COG1039">
    <property type="taxonomic scope" value="Bacteria"/>
</dbReference>
<dbReference type="NCBIfam" id="TIGR00716">
    <property type="entry name" value="rnhC"/>
    <property type="match status" value="1"/>
</dbReference>
<dbReference type="Pfam" id="PF01351">
    <property type="entry name" value="RNase_HII"/>
    <property type="match status" value="1"/>
</dbReference>
<dbReference type="Gene3D" id="3.30.420.10">
    <property type="entry name" value="Ribonuclease H-like superfamily/Ribonuclease H"/>
    <property type="match status" value="1"/>
</dbReference>
<dbReference type="InterPro" id="IPR024567">
    <property type="entry name" value="RNase_HII/HIII_dom"/>
</dbReference>
<comment type="similarity">
    <text evidence="5">Belongs to the RNase HII family. RnhC subfamily.</text>
</comment>